<dbReference type="AlphaFoldDB" id="A0A8T3CU90"/>
<dbReference type="InterPro" id="IPR014745">
    <property type="entry name" value="MHC_II_a/b_N"/>
</dbReference>
<dbReference type="InterPro" id="IPR036179">
    <property type="entry name" value="Ig-like_dom_sf"/>
</dbReference>
<feature type="transmembrane region" description="Helical" evidence="6">
    <location>
        <begin position="218"/>
        <end position="239"/>
    </location>
</feature>
<keyword evidence="3 6" id="KW-1133">Transmembrane helix</keyword>
<dbReference type="GO" id="GO:0006955">
    <property type="term" value="P:immune response"/>
    <property type="evidence" value="ECO:0007669"/>
    <property type="project" value="InterPro"/>
</dbReference>
<dbReference type="SMART" id="SM00407">
    <property type="entry name" value="IGc1"/>
    <property type="match status" value="1"/>
</dbReference>
<evidence type="ECO:0000313" key="10">
    <source>
        <dbReference type="Proteomes" id="UP000829720"/>
    </source>
</evidence>
<dbReference type="InterPro" id="IPR000353">
    <property type="entry name" value="MHC_II_b_N"/>
</dbReference>
<feature type="chain" id="PRO_5035837285" description="Ig-like domain-containing protein" evidence="7">
    <location>
        <begin position="24"/>
        <end position="252"/>
    </location>
</feature>
<dbReference type="SUPFAM" id="SSF48726">
    <property type="entry name" value="Immunoglobulin"/>
    <property type="match status" value="1"/>
</dbReference>
<dbReference type="InterPro" id="IPR050160">
    <property type="entry name" value="MHC/Immunoglobulin"/>
</dbReference>
<accession>A0A8T3CU90</accession>
<keyword evidence="2 6" id="KW-0812">Transmembrane</keyword>
<dbReference type="InterPro" id="IPR011162">
    <property type="entry name" value="MHC_I/II-like_Ag-recog"/>
</dbReference>
<sequence>MSTLQSLCIGALIVFTALSTIDGYFYHAQRECRYTSRDLSDMEFIDRYIFNKLEYMRYNSTLNKVIGYTEHGVKNAERHNADPATLAGELSNRDAYCKPNAEKFYPSMLDPTVEPFIEIVSAVSASSKHPAMLVCSAYDFYPRGIKVTWLRDGREVTDDVTTTDELSNGDWFYQIHSQLEYTPRSGETIACKVEHASLPQGKVVKWDPAISEVKRNKVIIGASGLVLGLIITIAGVVYYKKKSTGRILVPSN</sequence>
<comment type="caution">
    <text evidence="9">The sequence shown here is derived from an EMBL/GenBank/DDBJ whole genome shotgun (WGS) entry which is preliminary data.</text>
</comment>
<evidence type="ECO:0000256" key="5">
    <source>
        <dbReference type="ARBA" id="ARBA00023180"/>
    </source>
</evidence>
<dbReference type="InterPro" id="IPR013783">
    <property type="entry name" value="Ig-like_fold"/>
</dbReference>
<dbReference type="Pfam" id="PF07654">
    <property type="entry name" value="C1-set"/>
    <property type="match status" value="1"/>
</dbReference>
<name>A0A8T3CU90_9TELE</name>
<proteinExistence type="predicted"/>
<dbReference type="PROSITE" id="PS50835">
    <property type="entry name" value="IG_LIKE"/>
    <property type="match status" value="1"/>
</dbReference>
<dbReference type="SMART" id="SM00921">
    <property type="entry name" value="MHC_II_beta"/>
    <property type="match status" value="1"/>
</dbReference>
<dbReference type="SUPFAM" id="SSF54452">
    <property type="entry name" value="MHC antigen-recognition domain"/>
    <property type="match status" value="1"/>
</dbReference>
<gene>
    <name evidence="9" type="ORF">AGOR_G00210320</name>
</gene>
<evidence type="ECO:0000256" key="7">
    <source>
        <dbReference type="SAM" id="SignalP"/>
    </source>
</evidence>
<dbReference type="OrthoDB" id="9940220at2759"/>
<reference evidence="9" key="1">
    <citation type="submission" date="2021-01" db="EMBL/GenBank/DDBJ databases">
        <authorList>
            <person name="Zahm M."/>
            <person name="Roques C."/>
            <person name="Cabau C."/>
            <person name="Klopp C."/>
            <person name="Donnadieu C."/>
            <person name="Jouanno E."/>
            <person name="Lampietro C."/>
            <person name="Louis A."/>
            <person name="Herpin A."/>
            <person name="Echchiki A."/>
            <person name="Berthelot C."/>
            <person name="Parey E."/>
            <person name="Roest-Crollius H."/>
            <person name="Braasch I."/>
            <person name="Postlethwait J."/>
            <person name="Bobe J."/>
            <person name="Montfort J."/>
            <person name="Bouchez O."/>
            <person name="Begum T."/>
            <person name="Mejri S."/>
            <person name="Adams A."/>
            <person name="Chen W.-J."/>
            <person name="Guiguen Y."/>
        </authorList>
    </citation>
    <scope>NUCLEOTIDE SEQUENCE</scope>
    <source>
        <tissue evidence="9">Blood</tissue>
    </source>
</reference>
<keyword evidence="10" id="KW-1185">Reference proteome</keyword>
<feature type="signal peptide" evidence="7">
    <location>
        <begin position="1"/>
        <end position="23"/>
    </location>
</feature>
<dbReference type="GO" id="GO:0042613">
    <property type="term" value="C:MHC class II protein complex"/>
    <property type="evidence" value="ECO:0007669"/>
    <property type="project" value="InterPro"/>
</dbReference>
<evidence type="ECO:0000256" key="3">
    <source>
        <dbReference type="ARBA" id="ARBA00022989"/>
    </source>
</evidence>
<dbReference type="InterPro" id="IPR003597">
    <property type="entry name" value="Ig_C1-set"/>
</dbReference>
<dbReference type="InterPro" id="IPR007110">
    <property type="entry name" value="Ig-like_dom"/>
</dbReference>
<keyword evidence="7" id="KW-0732">Signal</keyword>
<evidence type="ECO:0000256" key="4">
    <source>
        <dbReference type="ARBA" id="ARBA00023157"/>
    </source>
</evidence>
<evidence type="ECO:0000256" key="6">
    <source>
        <dbReference type="SAM" id="Phobius"/>
    </source>
</evidence>
<feature type="domain" description="Ig-like" evidence="8">
    <location>
        <begin position="111"/>
        <end position="205"/>
    </location>
</feature>
<evidence type="ECO:0000256" key="2">
    <source>
        <dbReference type="ARBA" id="ARBA00022692"/>
    </source>
</evidence>
<keyword evidence="4" id="KW-1015">Disulfide bond</keyword>
<dbReference type="Proteomes" id="UP000829720">
    <property type="component" value="Unassembled WGS sequence"/>
</dbReference>
<protein>
    <recommendedName>
        <fullName evidence="8">Ig-like domain-containing protein</fullName>
    </recommendedName>
</protein>
<dbReference type="EMBL" id="JAERUA010000020">
    <property type="protein sequence ID" value="KAI1886078.1"/>
    <property type="molecule type" value="Genomic_DNA"/>
</dbReference>
<dbReference type="PANTHER" id="PTHR19944:SF99">
    <property type="entry name" value="HLA CLASS II HISTOCOMPATIBILITY ANTIGEN, DRB1 BETA CHAIN"/>
    <property type="match status" value="1"/>
</dbReference>
<keyword evidence="6" id="KW-0472">Membrane</keyword>
<comment type="subcellular location">
    <subcellularLocation>
        <location evidence="1">Membrane</location>
        <topology evidence="1">Single-pass type I membrane protein</topology>
    </subcellularLocation>
</comment>
<evidence type="ECO:0000313" key="9">
    <source>
        <dbReference type="EMBL" id="KAI1886078.1"/>
    </source>
</evidence>
<dbReference type="PANTHER" id="PTHR19944">
    <property type="entry name" value="MHC CLASS II-RELATED"/>
    <property type="match status" value="1"/>
</dbReference>
<evidence type="ECO:0000259" key="8">
    <source>
        <dbReference type="PROSITE" id="PS50835"/>
    </source>
</evidence>
<dbReference type="Gene3D" id="2.60.40.10">
    <property type="entry name" value="Immunoglobulins"/>
    <property type="match status" value="1"/>
</dbReference>
<keyword evidence="5" id="KW-0325">Glycoprotein</keyword>
<dbReference type="GO" id="GO:0019882">
    <property type="term" value="P:antigen processing and presentation"/>
    <property type="evidence" value="ECO:0007669"/>
    <property type="project" value="InterPro"/>
</dbReference>
<dbReference type="Gene3D" id="3.10.320.10">
    <property type="entry name" value="Class II Histocompatibility Antigen, M Beta Chain, Chain B, domain 1"/>
    <property type="match status" value="1"/>
</dbReference>
<organism evidence="9 10">
    <name type="scientific">Albula goreensis</name>
    <dbReference type="NCBI Taxonomy" id="1534307"/>
    <lineage>
        <taxon>Eukaryota</taxon>
        <taxon>Metazoa</taxon>
        <taxon>Chordata</taxon>
        <taxon>Craniata</taxon>
        <taxon>Vertebrata</taxon>
        <taxon>Euteleostomi</taxon>
        <taxon>Actinopterygii</taxon>
        <taxon>Neopterygii</taxon>
        <taxon>Teleostei</taxon>
        <taxon>Albuliformes</taxon>
        <taxon>Albulidae</taxon>
        <taxon>Albula</taxon>
    </lineage>
</organism>
<evidence type="ECO:0000256" key="1">
    <source>
        <dbReference type="ARBA" id="ARBA00004479"/>
    </source>
</evidence>
<dbReference type="Pfam" id="PF00969">
    <property type="entry name" value="MHC_II_beta"/>
    <property type="match status" value="1"/>
</dbReference>